<comment type="caution">
    <text evidence="1">The sequence shown here is derived from an EMBL/GenBank/DDBJ whole genome shotgun (WGS) entry which is preliminary data.</text>
</comment>
<dbReference type="Proteomes" id="UP000838748">
    <property type="component" value="Unassembled WGS sequence"/>
</dbReference>
<organism evidence="1 2">
    <name type="scientific">Vibrio marisflavi CECT 7928</name>
    <dbReference type="NCBI Taxonomy" id="634439"/>
    <lineage>
        <taxon>Bacteria</taxon>
        <taxon>Pseudomonadati</taxon>
        <taxon>Pseudomonadota</taxon>
        <taxon>Gammaproteobacteria</taxon>
        <taxon>Vibrionales</taxon>
        <taxon>Vibrionaceae</taxon>
        <taxon>Vibrio</taxon>
    </lineage>
</organism>
<dbReference type="EMBL" id="CAKLDM010000002">
    <property type="protein sequence ID" value="CAH0538489.1"/>
    <property type="molecule type" value="Genomic_DNA"/>
</dbReference>
<evidence type="ECO:0000313" key="1">
    <source>
        <dbReference type="EMBL" id="CAH0538489.1"/>
    </source>
</evidence>
<protein>
    <submittedName>
        <fullName evidence="1">Uncharacterized protein</fullName>
    </submittedName>
</protein>
<proteinExistence type="predicted"/>
<reference evidence="1" key="1">
    <citation type="submission" date="2021-11" db="EMBL/GenBank/DDBJ databases">
        <authorList>
            <person name="Rodrigo-Torres L."/>
            <person name="Arahal R. D."/>
            <person name="Lucena T."/>
        </authorList>
    </citation>
    <scope>NUCLEOTIDE SEQUENCE</scope>
    <source>
        <strain evidence="1">CECT 7928</strain>
    </source>
</reference>
<sequence>MKANSDNVLSKPFRQAFKAGNLSGLIEGQSV</sequence>
<name>A0ABN8E3G0_9VIBR</name>
<evidence type="ECO:0000313" key="2">
    <source>
        <dbReference type="Proteomes" id="UP000838748"/>
    </source>
</evidence>
<gene>
    <name evidence="1" type="ORF">VMF7928_01401</name>
</gene>
<accession>A0ABN8E3G0</accession>
<keyword evidence="2" id="KW-1185">Reference proteome</keyword>